<evidence type="ECO:0000256" key="4">
    <source>
        <dbReference type="ARBA" id="ARBA00022452"/>
    </source>
</evidence>
<feature type="domain" description="Autotransporter" evidence="11">
    <location>
        <begin position="658"/>
        <end position="961"/>
    </location>
</feature>
<dbReference type="Pfam" id="PF07548">
    <property type="entry name" value="ChlamPMP_M"/>
    <property type="match status" value="1"/>
</dbReference>
<keyword evidence="7" id="KW-0812">Transmembrane</keyword>
<evidence type="ECO:0000256" key="10">
    <source>
        <dbReference type="ARBA" id="ARBA00023237"/>
    </source>
</evidence>
<keyword evidence="5" id="KW-0134">Cell wall</keyword>
<dbReference type="NCBIfam" id="TIGR01376">
    <property type="entry name" value="POMP_repeat"/>
    <property type="match status" value="2"/>
</dbReference>
<keyword evidence="9" id="KW-0472">Membrane</keyword>
<dbReference type="Pfam" id="PF02415">
    <property type="entry name" value="Chlam_PMP"/>
    <property type="match status" value="1"/>
</dbReference>
<proteinExistence type="inferred from homology"/>
<dbReference type="Proteomes" id="UP000014627">
    <property type="component" value="Unassembled WGS sequence"/>
</dbReference>
<organism evidence="12 13">
    <name type="scientific">Chlamydia psittaci 99DC5</name>
    <dbReference type="NCBI Taxonomy" id="1112251"/>
    <lineage>
        <taxon>Bacteria</taxon>
        <taxon>Pseudomonadati</taxon>
        <taxon>Chlamydiota</taxon>
        <taxon>Chlamydiia</taxon>
        <taxon>Chlamydiales</taxon>
        <taxon>Chlamydiaceae</taxon>
        <taxon>Chlamydia/Chlamydophila group</taxon>
        <taxon>Chlamydia</taxon>
    </lineage>
</organism>
<sequence>MVSDLCCPSMCPYRRSLFYLISFSLCSYELICLAKDKTIPSSYTVSKSGYSHPLSPFFGIDGSIYTPPANYGLLHNAEMDIDISNQKYFYINYQYFQDNGGAVTAKTLNISKNTGPLVFRENTTNNNGGAIFSTNCNITDNKQQCCFINNATTVISSPSNKSGGAIQCSQLSISNNQGPCKFINNVSMQQGGAISSNNVQITDNYGPIILISNKCTMNQSKGGGIYGENCYITSNHAPITFMDNQSGCSGGIFSEEDCNISYNSEIIKFLYNSSLYQDKIGKETGGGAIFCTSCTITNNLKGVIFENNDSKRSAGAILAQNLTIQDNGPVLFLNNTARWGSALQSHGDAPKFYLSADYGDIVFKRNLSLKPWAVYRNALHSTPNMNLRIGARQGYQVKFYDAIENEHPSTSVIIFNPENYHLGTVLFSGADLSPDETNERSYYSFLRNTYQIAHGVVAVEDKAGLGIYKISQEEGILRLGNNAVIRTLKTLTSSDSNNETSVGSVLSFTKLALNLPSILVQGANAPKIWMYPNNQTSNGSTTYVEDNNPTITLSGPLLLLDSDNQDPYDSLDLSSGITRVPLLYLCDNENKKINIENLDIQAMNETHHYGYQGIWSPYWEEYTTEANNTSPETANTSHRYLYTDWTPTGYIPNPIYRGDLVANALWQSAYNVTTGLHTLEHFPHKIPNREISGGGLGAYVLQKTRNSQQGFQLFSKGYSTEIAGSTETHHNFALSFAQFYSEIREAKFKNKVSSNCYFAGAQVQIPLFDENILTSASLGYVYSHSHVKTKNPTLKTTSEGHFHGHTIGSEICCMLPESDISHLQFRPFIKALGIHAIQESFKETGEQIRSFEIKHPLINVTLPIGISCQTQHEANLKTDWKFQLAYTPTIYRQKPEILTTRWISKGSWTTSGTPVDYHAGSIAINNTTSLFDRISLSINYRGDFSKSTLCNFLNITSELQF</sequence>
<name>A0ABN0MPW4_CHLPS</name>
<dbReference type="PROSITE" id="PS51208">
    <property type="entry name" value="AUTOTRANSPORTER"/>
    <property type="match status" value="1"/>
</dbReference>
<evidence type="ECO:0000256" key="6">
    <source>
        <dbReference type="ARBA" id="ARBA00022525"/>
    </source>
</evidence>
<dbReference type="Pfam" id="PF03797">
    <property type="entry name" value="Autotransporter"/>
    <property type="match status" value="1"/>
</dbReference>
<comment type="subcellular location">
    <subcellularLocation>
        <location evidence="2">Cell outer membrane</location>
        <topology evidence="2">Peripheral membrane protein</topology>
        <orientation evidence="2">Extracellular side</orientation>
    </subcellularLocation>
    <subcellularLocation>
        <location evidence="1">Secreted</location>
        <location evidence="1">Cell wall</location>
    </subcellularLocation>
</comment>
<evidence type="ECO:0000256" key="9">
    <source>
        <dbReference type="ARBA" id="ARBA00023136"/>
    </source>
</evidence>
<evidence type="ECO:0000256" key="3">
    <source>
        <dbReference type="ARBA" id="ARBA00007542"/>
    </source>
</evidence>
<evidence type="ECO:0000256" key="1">
    <source>
        <dbReference type="ARBA" id="ARBA00004191"/>
    </source>
</evidence>
<dbReference type="InterPro" id="IPR003368">
    <property type="entry name" value="POMP_repeat"/>
</dbReference>
<dbReference type="InterPro" id="IPR005546">
    <property type="entry name" value="Autotransporte_beta"/>
</dbReference>
<evidence type="ECO:0000256" key="2">
    <source>
        <dbReference type="ARBA" id="ARBA00004416"/>
    </source>
</evidence>
<dbReference type="Gene3D" id="2.40.128.130">
    <property type="entry name" value="Autotransporter beta-domain"/>
    <property type="match status" value="1"/>
</dbReference>
<evidence type="ECO:0000313" key="13">
    <source>
        <dbReference type="Proteomes" id="UP000014627"/>
    </source>
</evidence>
<dbReference type="EMBL" id="ATLC01000045">
    <property type="protein sequence ID" value="EPJ28357.1"/>
    <property type="molecule type" value="Genomic_DNA"/>
</dbReference>
<evidence type="ECO:0000313" key="12">
    <source>
        <dbReference type="EMBL" id="EPJ28357.1"/>
    </source>
</evidence>
<evidence type="ECO:0000259" key="11">
    <source>
        <dbReference type="PROSITE" id="PS51208"/>
    </source>
</evidence>
<evidence type="ECO:0000256" key="7">
    <source>
        <dbReference type="ARBA" id="ARBA00022692"/>
    </source>
</evidence>
<accession>A0ABN0MPW4</accession>
<dbReference type="InterPro" id="IPR011427">
    <property type="entry name" value="Polymorphic_membr_middle"/>
</dbReference>
<comment type="similarity">
    <text evidence="3">Belongs to the PMP outer membrane protein family.</text>
</comment>
<dbReference type="InterPro" id="IPR036709">
    <property type="entry name" value="Autotransporte_beta_dom_sf"/>
</dbReference>
<dbReference type="SUPFAM" id="SSF103515">
    <property type="entry name" value="Autotransporter"/>
    <property type="match status" value="1"/>
</dbReference>
<keyword evidence="8" id="KW-0732">Signal</keyword>
<evidence type="ECO:0000256" key="8">
    <source>
        <dbReference type="ARBA" id="ARBA00022729"/>
    </source>
</evidence>
<keyword evidence="13" id="KW-1185">Reference proteome</keyword>
<keyword evidence="6" id="KW-0964">Secreted</keyword>
<dbReference type="RefSeq" id="WP_016981756.1">
    <property type="nucleotide sequence ID" value="NZ_KE356190.1"/>
</dbReference>
<keyword evidence="10" id="KW-0998">Cell outer membrane</keyword>
<reference evidence="12 13" key="1">
    <citation type="submission" date="2013-04" db="EMBL/GenBank/DDBJ databases">
        <title>Genome sequence of Chlamydia psittaci 99DC5.</title>
        <authorList>
            <person name="Huot-Creasy H."/>
            <person name="McCracken C.L."/>
            <person name="Humphries M."/>
            <person name="Sachse K."/>
            <person name="Laroucau K."/>
            <person name="Bavoil P."/>
            <person name="Myers G.S."/>
        </authorList>
    </citation>
    <scope>NUCLEOTIDE SEQUENCE [LARGE SCALE GENOMIC DNA]</scope>
    <source>
        <strain evidence="12 13">99DC5</strain>
    </source>
</reference>
<keyword evidence="4" id="KW-1134">Transmembrane beta strand</keyword>
<evidence type="ECO:0000256" key="5">
    <source>
        <dbReference type="ARBA" id="ARBA00022512"/>
    </source>
</evidence>
<comment type="caution">
    <text evidence="12">The sequence shown here is derived from an EMBL/GenBank/DDBJ whole genome shotgun (WGS) entry which is preliminary data.</text>
</comment>
<gene>
    <name evidence="12" type="ORF">CP99DC5_0712</name>
</gene>
<dbReference type="SMART" id="SM00869">
    <property type="entry name" value="Autotransporter"/>
    <property type="match status" value="1"/>
</dbReference>
<protein>
    <submittedName>
        <fullName evidence="12">Autotransporter beta-domain protein</fullName>
    </submittedName>
</protein>